<dbReference type="InterPro" id="IPR009875">
    <property type="entry name" value="PilZ_domain"/>
</dbReference>
<dbReference type="EMBL" id="CP036434">
    <property type="protein sequence ID" value="QDV07021.1"/>
    <property type="molecule type" value="Genomic_DNA"/>
</dbReference>
<name>A0A518ESE9_9BACT</name>
<keyword evidence="4" id="KW-1185">Reference proteome</keyword>
<dbReference type="Proteomes" id="UP000320390">
    <property type="component" value="Chromosome"/>
</dbReference>
<feature type="domain" description="PilZ" evidence="2">
    <location>
        <begin position="16"/>
        <end position="120"/>
    </location>
</feature>
<dbReference type="AlphaFoldDB" id="A0A518ESE9"/>
<dbReference type="RefSeq" id="WP_419191299.1">
    <property type="nucleotide sequence ID" value="NZ_CP036434.1"/>
</dbReference>
<dbReference type="GO" id="GO:0035438">
    <property type="term" value="F:cyclic-di-GMP binding"/>
    <property type="evidence" value="ECO:0007669"/>
    <property type="project" value="InterPro"/>
</dbReference>
<organism evidence="3 4">
    <name type="scientific">Saltatorellus ferox</name>
    <dbReference type="NCBI Taxonomy" id="2528018"/>
    <lineage>
        <taxon>Bacteria</taxon>
        <taxon>Pseudomonadati</taxon>
        <taxon>Planctomycetota</taxon>
        <taxon>Planctomycetia</taxon>
        <taxon>Planctomycetia incertae sedis</taxon>
        <taxon>Saltatorellus</taxon>
    </lineage>
</organism>
<proteinExistence type="predicted"/>
<evidence type="ECO:0000256" key="1">
    <source>
        <dbReference type="SAM" id="MobiDB-lite"/>
    </source>
</evidence>
<reference evidence="3 4" key="1">
    <citation type="submission" date="2019-02" db="EMBL/GenBank/DDBJ databases">
        <title>Deep-cultivation of Planctomycetes and their phenomic and genomic characterization uncovers novel biology.</title>
        <authorList>
            <person name="Wiegand S."/>
            <person name="Jogler M."/>
            <person name="Boedeker C."/>
            <person name="Pinto D."/>
            <person name="Vollmers J."/>
            <person name="Rivas-Marin E."/>
            <person name="Kohn T."/>
            <person name="Peeters S.H."/>
            <person name="Heuer A."/>
            <person name="Rast P."/>
            <person name="Oberbeckmann S."/>
            <person name="Bunk B."/>
            <person name="Jeske O."/>
            <person name="Meyerdierks A."/>
            <person name="Storesund J.E."/>
            <person name="Kallscheuer N."/>
            <person name="Luecker S."/>
            <person name="Lage O.M."/>
            <person name="Pohl T."/>
            <person name="Merkel B.J."/>
            <person name="Hornburger P."/>
            <person name="Mueller R.-W."/>
            <person name="Bruemmer F."/>
            <person name="Labrenz M."/>
            <person name="Spormann A.M."/>
            <person name="Op den Camp H."/>
            <person name="Overmann J."/>
            <person name="Amann R."/>
            <person name="Jetten M.S.M."/>
            <person name="Mascher T."/>
            <person name="Medema M.H."/>
            <person name="Devos D.P."/>
            <person name="Kaster A.-K."/>
            <person name="Ovreas L."/>
            <person name="Rohde M."/>
            <person name="Galperin M.Y."/>
            <person name="Jogler C."/>
        </authorList>
    </citation>
    <scope>NUCLEOTIDE SEQUENCE [LARGE SCALE GENOMIC DNA]</scope>
    <source>
        <strain evidence="3 4">Poly30</strain>
    </source>
</reference>
<evidence type="ECO:0000259" key="2">
    <source>
        <dbReference type="Pfam" id="PF07238"/>
    </source>
</evidence>
<feature type="region of interest" description="Disordered" evidence="1">
    <location>
        <begin position="1"/>
        <end position="23"/>
    </location>
</feature>
<sequence length="122" mass="13595">MTQSSPNAADRPTGRERRKHDRARADLPITVVLDDGVHEAKIRDVSRGGVCFFLDRPVPEMTALKIEFDLPVAVGIRRISGHGAVVRCEKIGKHIDHYEIAVFMQDMASPDRDTIAQYVQSA</sequence>
<accession>A0A518ESE9</accession>
<evidence type="ECO:0000313" key="4">
    <source>
        <dbReference type="Proteomes" id="UP000320390"/>
    </source>
</evidence>
<gene>
    <name evidence="3" type="ORF">Poly30_25400</name>
</gene>
<dbReference type="SUPFAM" id="SSF141371">
    <property type="entry name" value="PilZ domain-like"/>
    <property type="match status" value="1"/>
</dbReference>
<dbReference type="Pfam" id="PF07238">
    <property type="entry name" value="PilZ"/>
    <property type="match status" value="1"/>
</dbReference>
<protein>
    <submittedName>
        <fullName evidence="3">PilZ domain protein</fullName>
    </submittedName>
</protein>
<dbReference type="Gene3D" id="2.40.10.220">
    <property type="entry name" value="predicted glycosyltransferase like domains"/>
    <property type="match status" value="1"/>
</dbReference>
<evidence type="ECO:0000313" key="3">
    <source>
        <dbReference type="EMBL" id="QDV07021.1"/>
    </source>
</evidence>